<evidence type="ECO:0000313" key="2">
    <source>
        <dbReference type="Proteomes" id="UP001529510"/>
    </source>
</evidence>
<feature type="non-terminal residue" evidence="1">
    <location>
        <position position="1"/>
    </location>
</feature>
<feature type="non-terminal residue" evidence="1">
    <location>
        <position position="92"/>
    </location>
</feature>
<accession>A0ABD0S0Y3</accession>
<name>A0ABD0S0Y3_CIRMR</name>
<proteinExistence type="predicted"/>
<comment type="caution">
    <text evidence="1">The sequence shown here is derived from an EMBL/GenBank/DDBJ whole genome shotgun (WGS) entry which is preliminary data.</text>
</comment>
<dbReference type="EMBL" id="JAMKFB020000001">
    <property type="protein sequence ID" value="KAL0204458.1"/>
    <property type="molecule type" value="Genomic_DNA"/>
</dbReference>
<dbReference type="AlphaFoldDB" id="A0ABD0S0Y3"/>
<dbReference type="Proteomes" id="UP001529510">
    <property type="component" value="Unassembled WGS sequence"/>
</dbReference>
<reference evidence="1 2" key="1">
    <citation type="submission" date="2024-05" db="EMBL/GenBank/DDBJ databases">
        <title>Genome sequencing and assembly of Indian major carp, Cirrhinus mrigala (Hamilton, 1822).</title>
        <authorList>
            <person name="Mohindra V."/>
            <person name="Chowdhury L.M."/>
            <person name="Lal K."/>
            <person name="Jena J.K."/>
        </authorList>
    </citation>
    <scope>NUCLEOTIDE SEQUENCE [LARGE SCALE GENOMIC DNA]</scope>
    <source>
        <strain evidence="1">CM1030</strain>
        <tissue evidence="1">Blood</tissue>
    </source>
</reference>
<keyword evidence="2" id="KW-1185">Reference proteome</keyword>
<evidence type="ECO:0000313" key="1">
    <source>
        <dbReference type="EMBL" id="KAL0204458.1"/>
    </source>
</evidence>
<sequence>GALGQVTSNTPSVISVAPAIATPAPAVTSPSLGSSATGVKQEVAVHAVSTATTATQGAGQLLVTGTGLGGANLTTVTGLNPTIITPSQLTQG</sequence>
<organism evidence="1 2">
    <name type="scientific">Cirrhinus mrigala</name>
    <name type="common">Mrigala</name>
    <dbReference type="NCBI Taxonomy" id="683832"/>
    <lineage>
        <taxon>Eukaryota</taxon>
        <taxon>Metazoa</taxon>
        <taxon>Chordata</taxon>
        <taxon>Craniata</taxon>
        <taxon>Vertebrata</taxon>
        <taxon>Euteleostomi</taxon>
        <taxon>Actinopterygii</taxon>
        <taxon>Neopterygii</taxon>
        <taxon>Teleostei</taxon>
        <taxon>Ostariophysi</taxon>
        <taxon>Cypriniformes</taxon>
        <taxon>Cyprinidae</taxon>
        <taxon>Labeoninae</taxon>
        <taxon>Labeonini</taxon>
        <taxon>Cirrhinus</taxon>
    </lineage>
</organism>
<protein>
    <submittedName>
        <fullName evidence="1">Uncharacterized protein</fullName>
    </submittedName>
</protein>
<gene>
    <name evidence="1" type="ORF">M9458_002476</name>
</gene>